<dbReference type="InterPro" id="IPR036514">
    <property type="entry name" value="SGNH_hydro_sf"/>
</dbReference>
<dbReference type="VEuPathDB" id="FungiDB:H257_08544"/>
<feature type="domain" description="SGNH hydrolase-type esterase" evidence="2">
    <location>
        <begin position="78"/>
        <end position="255"/>
    </location>
</feature>
<dbReference type="AlphaFoldDB" id="W4GF17"/>
<sequence length="283" mass="31497">MEASLFPMDNCRQRPPRAASRQPSTWSRGLMRLALVSLCAACLALVYYPRPLLPEFPQPVDLKATTTTTTHSLPSFLFVGDSITELGSHPDLMGFQVLFQKDYVRKADTINRGNSGWTTRKWILALPTLLAEWRTKPPTLVVLFLGANDACLTTGADAWAHVPLPEYKANLNTLVRAFQTSFMHSRVLLVTPPPFDDTSIVWKDTRTNAETGRYAAAAVDVAKRANVPVVDLWTALQPRIGTIFYDGLHPNANGNVHIHSLMRQTIRTAYPDLTPDQLPVVYS</sequence>
<dbReference type="InterPro" id="IPR045136">
    <property type="entry name" value="Iah1-like"/>
</dbReference>
<evidence type="ECO:0000313" key="3">
    <source>
        <dbReference type="EMBL" id="ETV77644.1"/>
    </source>
</evidence>
<dbReference type="RefSeq" id="XP_009832754.1">
    <property type="nucleotide sequence ID" value="XM_009834452.1"/>
</dbReference>
<protein>
    <recommendedName>
        <fullName evidence="2">SGNH hydrolase-type esterase domain-containing protein</fullName>
    </recommendedName>
</protein>
<dbReference type="PANTHER" id="PTHR14209">
    <property type="entry name" value="ISOAMYL ACETATE-HYDROLYZING ESTERASE 1"/>
    <property type="match status" value="1"/>
</dbReference>
<dbReference type="PANTHER" id="PTHR14209:SF19">
    <property type="entry name" value="ISOAMYL ACETATE-HYDROLYZING ESTERASE 1 HOMOLOG"/>
    <property type="match status" value="1"/>
</dbReference>
<dbReference type="EMBL" id="KI913132">
    <property type="protein sequence ID" value="ETV77644.1"/>
    <property type="molecule type" value="Genomic_DNA"/>
</dbReference>
<dbReference type="SUPFAM" id="SSF52266">
    <property type="entry name" value="SGNH hydrolase"/>
    <property type="match status" value="1"/>
</dbReference>
<dbReference type="Gene3D" id="3.40.50.1110">
    <property type="entry name" value="SGNH hydrolase"/>
    <property type="match status" value="1"/>
</dbReference>
<evidence type="ECO:0000256" key="1">
    <source>
        <dbReference type="SAM" id="MobiDB-lite"/>
    </source>
</evidence>
<dbReference type="GeneID" id="20810540"/>
<organism evidence="3">
    <name type="scientific">Aphanomyces astaci</name>
    <name type="common">Crayfish plague agent</name>
    <dbReference type="NCBI Taxonomy" id="112090"/>
    <lineage>
        <taxon>Eukaryota</taxon>
        <taxon>Sar</taxon>
        <taxon>Stramenopiles</taxon>
        <taxon>Oomycota</taxon>
        <taxon>Saprolegniomycetes</taxon>
        <taxon>Saprolegniales</taxon>
        <taxon>Verrucalvaceae</taxon>
        <taxon>Aphanomyces</taxon>
    </lineage>
</organism>
<reference evidence="3" key="1">
    <citation type="submission" date="2013-12" db="EMBL/GenBank/DDBJ databases">
        <title>The Genome Sequence of Aphanomyces astaci APO3.</title>
        <authorList>
            <consortium name="The Broad Institute Genomics Platform"/>
            <person name="Russ C."/>
            <person name="Tyler B."/>
            <person name="van West P."/>
            <person name="Dieguez-Uribeondo J."/>
            <person name="Young S.K."/>
            <person name="Zeng Q."/>
            <person name="Gargeya S."/>
            <person name="Fitzgerald M."/>
            <person name="Abouelleil A."/>
            <person name="Alvarado L."/>
            <person name="Chapman S.B."/>
            <person name="Gainer-Dewar J."/>
            <person name="Goldberg J."/>
            <person name="Griggs A."/>
            <person name="Gujja S."/>
            <person name="Hansen M."/>
            <person name="Howarth C."/>
            <person name="Imamovic A."/>
            <person name="Ireland A."/>
            <person name="Larimer J."/>
            <person name="McCowan C."/>
            <person name="Murphy C."/>
            <person name="Pearson M."/>
            <person name="Poon T.W."/>
            <person name="Priest M."/>
            <person name="Roberts A."/>
            <person name="Saif S."/>
            <person name="Shea T."/>
            <person name="Sykes S."/>
            <person name="Wortman J."/>
            <person name="Nusbaum C."/>
            <person name="Birren B."/>
        </authorList>
    </citation>
    <scope>NUCLEOTIDE SEQUENCE [LARGE SCALE GENOMIC DNA]</scope>
    <source>
        <strain evidence="3">APO3</strain>
    </source>
</reference>
<accession>W4GF17</accession>
<evidence type="ECO:0000259" key="2">
    <source>
        <dbReference type="Pfam" id="PF13472"/>
    </source>
</evidence>
<proteinExistence type="predicted"/>
<gene>
    <name evidence="3" type="ORF">H257_08544</name>
</gene>
<dbReference type="STRING" id="112090.W4GF17"/>
<dbReference type="Pfam" id="PF13472">
    <property type="entry name" value="Lipase_GDSL_2"/>
    <property type="match status" value="1"/>
</dbReference>
<dbReference type="CDD" id="cd01838">
    <property type="entry name" value="Isoamyl_acetate_hydrolase_like"/>
    <property type="match status" value="1"/>
</dbReference>
<dbReference type="OrthoDB" id="671439at2759"/>
<dbReference type="InterPro" id="IPR013830">
    <property type="entry name" value="SGNH_hydro"/>
</dbReference>
<name>W4GF17_APHAT</name>
<feature type="region of interest" description="Disordered" evidence="1">
    <location>
        <begin position="1"/>
        <end position="23"/>
    </location>
</feature>